<dbReference type="AlphaFoldDB" id="A0A521DAP8"/>
<keyword evidence="4" id="KW-0808">Transferase</keyword>
<name>A0A521DAP8_9BACT</name>
<organism evidence="9 10">
    <name type="scientific">Balnearium lithotrophicum</name>
    <dbReference type="NCBI Taxonomy" id="223788"/>
    <lineage>
        <taxon>Bacteria</taxon>
        <taxon>Pseudomonadati</taxon>
        <taxon>Aquificota</taxon>
        <taxon>Aquificia</taxon>
        <taxon>Desulfurobacteriales</taxon>
        <taxon>Desulfurobacteriaceae</taxon>
        <taxon>Balnearium</taxon>
    </lineage>
</organism>
<gene>
    <name evidence="9" type="ORF">SAMN06269117_1199</name>
</gene>
<reference evidence="9 10" key="1">
    <citation type="submission" date="2017-05" db="EMBL/GenBank/DDBJ databases">
        <authorList>
            <person name="Varghese N."/>
            <person name="Submissions S."/>
        </authorList>
    </citation>
    <scope>NUCLEOTIDE SEQUENCE [LARGE SCALE GENOMIC DNA]</scope>
    <source>
        <strain evidence="9 10">DSM 16304</strain>
    </source>
</reference>
<dbReference type="EMBL" id="FXTM01000019">
    <property type="protein sequence ID" value="SMO68715.1"/>
    <property type="molecule type" value="Genomic_DNA"/>
</dbReference>
<feature type="transmembrane region" description="Helical" evidence="7">
    <location>
        <begin position="76"/>
        <end position="98"/>
    </location>
</feature>
<feature type="transmembrane region" description="Helical" evidence="7">
    <location>
        <begin position="20"/>
        <end position="37"/>
    </location>
</feature>
<dbReference type="SMART" id="SM00387">
    <property type="entry name" value="HATPase_c"/>
    <property type="match status" value="1"/>
</dbReference>
<evidence type="ECO:0000256" key="4">
    <source>
        <dbReference type="ARBA" id="ARBA00022679"/>
    </source>
</evidence>
<evidence type="ECO:0000313" key="9">
    <source>
        <dbReference type="EMBL" id="SMO68715.1"/>
    </source>
</evidence>
<dbReference type="PANTHER" id="PTHR43711:SF28">
    <property type="entry name" value="SENSOR HISTIDINE KINASE YXDK"/>
    <property type="match status" value="1"/>
</dbReference>
<dbReference type="InterPro" id="IPR003661">
    <property type="entry name" value="HisK_dim/P_dom"/>
</dbReference>
<keyword evidence="7" id="KW-0812">Transmembrane</keyword>
<accession>A0A521DAP8</accession>
<dbReference type="Pfam" id="PF02518">
    <property type="entry name" value="HATPase_c"/>
    <property type="match status" value="1"/>
</dbReference>
<dbReference type="SUPFAM" id="SSF47384">
    <property type="entry name" value="Homodimeric domain of signal transducing histidine kinase"/>
    <property type="match status" value="1"/>
</dbReference>
<evidence type="ECO:0000256" key="3">
    <source>
        <dbReference type="ARBA" id="ARBA00022553"/>
    </source>
</evidence>
<dbReference type="InterPro" id="IPR036890">
    <property type="entry name" value="HATPase_C_sf"/>
</dbReference>
<dbReference type="InterPro" id="IPR005467">
    <property type="entry name" value="His_kinase_dom"/>
</dbReference>
<evidence type="ECO:0000256" key="5">
    <source>
        <dbReference type="ARBA" id="ARBA00022777"/>
    </source>
</evidence>
<evidence type="ECO:0000256" key="7">
    <source>
        <dbReference type="SAM" id="Phobius"/>
    </source>
</evidence>
<keyword evidence="3" id="KW-0597">Phosphoprotein</keyword>
<dbReference type="Pfam" id="PF00512">
    <property type="entry name" value="HisKA"/>
    <property type="match status" value="1"/>
</dbReference>
<keyword evidence="5 9" id="KW-0418">Kinase</keyword>
<protein>
    <recommendedName>
        <fullName evidence="2">histidine kinase</fullName>
        <ecNumber evidence="2">2.7.13.3</ecNumber>
    </recommendedName>
</protein>
<evidence type="ECO:0000256" key="1">
    <source>
        <dbReference type="ARBA" id="ARBA00000085"/>
    </source>
</evidence>
<dbReference type="OrthoDB" id="1931120at2"/>
<dbReference type="Gene3D" id="1.10.287.130">
    <property type="match status" value="1"/>
</dbReference>
<sequence length="390" mass="45180">MVSVKFSFEKLQLIYKVGRLGFSAGLFVLLLSVYSISSKFLDPYSYLVLGIYSFISFLILLFSEKSYLYEFLLDELFLFLLAVKGVFSYTIFSLFLFFPIFFSSLFLNRWQGISVLILSYSLHIFYFLIERGEFNLLQSFLNFLALTLIFLISQKIRENMEEQKRNFEELEKLKKESEFYKRLYEISANLAHELKNPLASIKGALQLIKPERENEKLMKILFTEVDRLDRTIRDFLNLSRPMPQFRKRINAKQVVETVCNNLVSEKSCKVEGEDVWIFTDPQSFNSVVENLINNALYWARSQVIVKVKKDRNLLELRVEDDGPGVLEEDKEKIFEPFFSRRSGGSGLGLSIVKKFVVENGGFILVERSSLGGAAFILKIPVGEFDESSDS</sequence>
<dbReference type="PRINTS" id="PR00344">
    <property type="entry name" value="BCTRLSENSOR"/>
</dbReference>
<keyword evidence="7" id="KW-0472">Membrane</keyword>
<keyword evidence="10" id="KW-1185">Reference proteome</keyword>
<dbReference type="RefSeq" id="WP_142935907.1">
    <property type="nucleotide sequence ID" value="NZ_FXTM01000019.1"/>
</dbReference>
<dbReference type="InterPro" id="IPR036097">
    <property type="entry name" value="HisK_dim/P_sf"/>
</dbReference>
<dbReference type="InterPro" id="IPR003594">
    <property type="entry name" value="HATPase_dom"/>
</dbReference>
<keyword evidence="6" id="KW-0902">Two-component regulatory system</keyword>
<keyword evidence="7" id="KW-1133">Transmembrane helix</keyword>
<dbReference type="InterPro" id="IPR050736">
    <property type="entry name" value="Sensor_HK_Regulatory"/>
</dbReference>
<comment type="catalytic activity">
    <reaction evidence="1">
        <text>ATP + protein L-histidine = ADP + protein N-phospho-L-histidine.</text>
        <dbReference type="EC" id="2.7.13.3"/>
    </reaction>
</comment>
<dbReference type="SUPFAM" id="SSF55874">
    <property type="entry name" value="ATPase domain of HSP90 chaperone/DNA topoisomerase II/histidine kinase"/>
    <property type="match status" value="1"/>
</dbReference>
<dbReference type="Proteomes" id="UP000317315">
    <property type="component" value="Unassembled WGS sequence"/>
</dbReference>
<dbReference type="CDD" id="cd00082">
    <property type="entry name" value="HisKA"/>
    <property type="match status" value="1"/>
</dbReference>
<feature type="domain" description="Histidine kinase" evidence="8">
    <location>
        <begin position="189"/>
        <end position="383"/>
    </location>
</feature>
<feature type="transmembrane region" description="Helical" evidence="7">
    <location>
        <begin position="110"/>
        <end position="129"/>
    </location>
</feature>
<dbReference type="Gene3D" id="3.30.565.10">
    <property type="entry name" value="Histidine kinase-like ATPase, C-terminal domain"/>
    <property type="match status" value="1"/>
</dbReference>
<dbReference type="SMART" id="SM00388">
    <property type="entry name" value="HisKA"/>
    <property type="match status" value="1"/>
</dbReference>
<dbReference type="EC" id="2.7.13.3" evidence="2"/>
<proteinExistence type="predicted"/>
<dbReference type="PROSITE" id="PS50109">
    <property type="entry name" value="HIS_KIN"/>
    <property type="match status" value="1"/>
</dbReference>
<feature type="transmembrane region" description="Helical" evidence="7">
    <location>
        <begin position="43"/>
        <end position="64"/>
    </location>
</feature>
<evidence type="ECO:0000313" key="10">
    <source>
        <dbReference type="Proteomes" id="UP000317315"/>
    </source>
</evidence>
<dbReference type="GO" id="GO:0000155">
    <property type="term" value="F:phosphorelay sensor kinase activity"/>
    <property type="evidence" value="ECO:0007669"/>
    <property type="project" value="InterPro"/>
</dbReference>
<dbReference type="InterPro" id="IPR004358">
    <property type="entry name" value="Sig_transdc_His_kin-like_C"/>
</dbReference>
<evidence type="ECO:0000259" key="8">
    <source>
        <dbReference type="PROSITE" id="PS50109"/>
    </source>
</evidence>
<evidence type="ECO:0000256" key="2">
    <source>
        <dbReference type="ARBA" id="ARBA00012438"/>
    </source>
</evidence>
<evidence type="ECO:0000256" key="6">
    <source>
        <dbReference type="ARBA" id="ARBA00023012"/>
    </source>
</evidence>
<dbReference type="PANTHER" id="PTHR43711">
    <property type="entry name" value="TWO-COMPONENT HISTIDINE KINASE"/>
    <property type="match status" value="1"/>
</dbReference>